<proteinExistence type="predicted"/>
<dbReference type="AlphaFoldDB" id="A0A506UI04"/>
<sequence>MSSRTGAGESGSGFAQTSFLMLRDQLFEVSLERVEGIRIVLEALDGVWHRLAAKPPLRRLFGDAENVHCVLDEESAGDPLDQLEDVVVVWMSGSPNGSSRSLSLIYDS</sequence>
<accession>A0A506UI04</accession>
<evidence type="ECO:0000313" key="1">
    <source>
        <dbReference type="EMBL" id="TPW32947.1"/>
    </source>
</evidence>
<keyword evidence="2" id="KW-1185">Reference proteome</keyword>
<dbReference type="EMBL" id="VHLH01000001">
    <property type="protein sequence ID" value="TPW32947.1"/>
    <property type="molecule type" value="Genomic_DNA"/>
</dbReference>
<organism evidence="1 2">
    <name type="scientific">Pararhizobium mangrovi</name>
    <dbReference type="NCBI Taxonomy" id="2590452"/>
    <lineage>
        <taxon>Bacteria</taxon>
        <taxon>Pseudomonadati</taxon>
        <taxon>Pseudomonadota</taxon>
        <taxon>Alphaproteobacteria</taxon>
        <taxon>Hyphomicrobiales</taxon>
        <taxon>Rhizobiaceae</taxon>
        <taxon>Rhizobium/Agrobacterium group</taxon>
        <taxon>Pararhizobium</taxon>
    </lineage>
</organism>
<dbReference type="Proteomes" id="UP000320314">
    <property type="component" value="Unassembled WGS sequence"/>
</dbReference>
<comment type="caution">
    <text evidence="1">The sequence shown here is derived from an EMBL/GenBank/DDBJ whole genome shotgun (WGS) entry which is preliminary data.</text>
</comment>
<name>A0A506UI04_9HYPH</name>
<reference evidence="1 2" key="1">
    <citation type="submission" date="2019-06" db="EMBL/GenBank/DDBJ databases">
        <authorList>
            <person name="Li M."/>
        </authorList>
    </citation>
    <scope>NUCLEOTIDE SEQUENCE [LARGE SCALE GENOMIC DNA]</scope>
    <source>
        <strain evidence="1 2">BGMRC6574</strain>
    </source>
</reference>
<dbReference type="RefSeq" id="WP_141165251.1">
    <property type="nucleotide sequence ID" value="NZ_VHLH01000001.1"/>
</dbReference>
<gene>
    <name evidence="1" type="ORF">FJU11_01650</name>
</gene>
<evidence type="ECO:0000313" key="2">
    <source>
        <dbReference type="Proteomes" id="UP000320314"/>
    </source>
</evidence>
<protein>
    <submittedName>
        <fullName evidence="1">Uncharacterized protein</fullName>
    </submittedName>
</protein>